<evidence type="ECO:0000313" key="2">
    <source>
        <dbReference type="EMBL" id="PKU68063.1"/>
    </source>
</evidence>
<keyword evidence="3" id="KW-1185">Reference proteome</keyword>
<name>A0A2I0VXD0_9ASPA</name>
<gene>
    <name evidence="2" type="primary">LUG</name>
    <name evidence="2" type="ORF">MA16_Dca027288</name>
</gene>
<feature type="region of interest" description="Disordered" evidence="1">
    <location>
        <begin position="42"/>
        <end position="61"/>
    </location>
</feature>
<evidence type="ECO:0000256" key="1">
    <source>
        <dbReference type="SAM" id="MobiDB-lite"/>
    </source>
</evidence>
<accession>A0A2I0VXD0</accession>
<sequence>MLWWRRFQSMLRAVISQDDGNIDGRGSASAISGALQPVQARSQQQSGGMQDIKPEMNPALTPRVAVPDGSLNGVPGNISCLQIFMICRLTFCLGAEKKKKEKENVFFSF</sequence>
<protein>
    <submittedName>
        <fullName evidence="2">Transcriptional corepressor LEUNIG</fullName>
    </submittedName>
</protein>
<evidence type="ECO:0000313" key="3">
    <source>
        <dbReference type="Proteomes" id="UP000233837"/>
    </source>
</evidence>
<dbReference type="Proteomes" id="UP000233837">
    <property type="component" value="Unassembled WGS sequence"/>
</dbReference>
<reference evidence="2 3" key="2">
    <citation type="journal article" date="2017" name="Nature">
        <title>The Apostasia genome and the evolution of orchids.</title>
        <authorList>
            <person name="Zhang G.Q."/>
            <person name="Liu K.W."/>
            <person name="Li Z."/>
            <person name="Lohaus R."/>
            <person name="Hsiao Y.Y."/>
            <person name="Niu S.C."/>
            <person name="Wang J.Y."/>
            <person name="Lin Y.C."/>
            <person name="Xu Q."/>
            <person name="Chen L.J."/>
            <person name="Yoshida K."/>
            <person name="Fujiwara S."/>
            <person name="Wang Z.W."/>
            <person name="Zhang Y.Q."/>
            <person name="Mitsuda N."/>
            <person name="Wang M."/>
            <person name="Liu G.H."/>
            <person name="Pecoraro L."/>
            <person name="Huang H.X."/>
            <person name="Xiao X.J."/>
            <person name="Lin M."/>
            <person name="Wu X.Y."/>
            <person name="Wu W.L."/>
            <person name="Chen Y.Y."/>
            <person name="Chang S.B."/>
            <person name="Sakamoto S."/>
            <person name="Ohme-Takagi M."/>
            <person name="Yagi M."/>
            <person name="Zeng S.J."/>
            <person name="Shen C.Y."/>
            <person name="Yeh C.M."/>
            <person name="Luo Y.B."/>
            <person name="Tsai W.C."/>
            <person name="Van de Peer Y."/>
            <person name="Liu Z.J."/>
        </authorList>
    </citation>
    <scope>NUCLEOTIDE SEQUENCE [LARGE SCALE GENOMIC DNA]</scope>
    <source>
        <tissue evidence="2">The whole plant</tissue>
    </source>
</reference>
<organism evidence="2 3">
    <name type="scientific">Dendrobium catenatum</name>
    <dbReference type="NCBI Taxonomy" id="906689"/>
    <lineage>
        <taxon>Eukaryota</taxon>
        <taxon>Viridiplantae</taxon>
        <taxon>Streptophyta</taxon>
        <taxon>Embryophyta</taxon>
        <taxon>Tracheophyta</taxon>
        <taxon>Spermatophyta</taxon>
        <taxon>Magnoliopsida</taxon>
        <taxon>Liliopsida</taxon>
        <taxon>Asparagales</taxon>
        <taxon>Orchidaceae</taxon>
        <taxon>Epidendroideae</taxon>
        <taxon>Malaxideae</taxon>
        <taxon>Dendrobiinae</taxon>
        <taxon>Dendrobium</taxon>
    </lineage>
</organism>
<reference evidence="2 3" key="1">
    <citation type="journal article" date="2016" name="Sci. Rep.">
        <title>The Dendrobium catenatum Lindl. genome sequence provides insights into polysaccharide synthase, floral development and adaptive evolution.</title>
        <authorList>
            <person name="Zhang G.Q."/>
            <person name="Xu Q."/>
            <person name="Bian C."/>
            <person name="Tsai W.C."/>
            <person name="Yeh C.M."/>
            <person name="Liu K.W."/>
            <person name="Yoshida K."/>
            <person name="Zhang L.S."/>
            <person name="Chang S.B."/>
            <person name="Chen F."/>
            <person name="Shi Y."/>
            <person name="Su Y.Y."/>
            <person name="Zhang Y.Q."/>
            <person name="Chen L.J."/>
            <person name="Yin Y."/>
            <person name="Lin M."/>
            <person name="Huang H."/>
            <person name="Deng H."/>
            <person name="Wang Z.W."/>
            <person name="Zhu S.L."/>
            <person name="Zhao X."/>
            <person name="Deng C."/>
            <person name="Niu S.C."/>
            <person name="Huang J."/>
            <person name="Wang M."/>
            <person name="Liu G.H."/>
            <person name="Yang H.J."/>
            <person name="Xiao X.J."/>
            <person name="Hsiao Y.Y."/>
            <person name="Wu W.L."/>
            <person name="Chen Y.Y."/>
            <person name="Mitsuda N."/>
            <person name="Ohme-Takagi M."/>
            <person name="Luo Y.B."/>
            <person name="Van de Peer Y."/>
            <person name="Liu Z.J."/>
        </authorList>
    </citation>
    <scope>NUCLEOTIDE SEQUENCE [LARGE SCALE GENOMIC DNA]</scope>
    <source>
        <tissue evidence="2">The whole plant</tissue>
    </source>
</reference>
<dbReference type="AlphaFoldDB" id="A0A2I0VXD0"/>
<dbReference type="STRING" id="906689.A0A2I0VXD0"/>
<proteinExistence type="predicted"/>
<dbReference type="EMBL" id="KZ503144">
    <property type="protein sequence ID" value="PKU68063.1"/>
    <property type="molecule type" value="Genomic_DNA"/>
</dbReference>